<dbReference type="Gene3D" id="3.90.550.10">
    <property type="entry name" value="Spore Coat Polysaccharide Biosynthesis Protein SpsA, Chain A"/>
    <property type="match status" value="1"/>
</dbReference>
<evidence type="ECO:0000259" key="3">
    <source>
        <dbReference type="Pfam" id="PF00535"/>
    </source>
</evidence>
<gene>
    <name evidence="4" type="ORF">GLO26_09875</name>
</gene>
<dbReference type="SUPFAM" id="SSF53448">
    <property type="entry name" value="Nucleotide-diphospho-sugar transferases"/>
    <property type="match status" value="1"/>
</dbReference>
<dbReference type="PANTHER" id="PTHR22916:SF51">
    <property type="entry name" value="GLYCOSYLTRANSFERASE EPSH-RELATED"/>
    <property type="match status" value="1"/>
</dbReference>
<dbReference type="Proteomes" id="UP000638836">
    <property type="component" value="Unassembled WGS sequence"/>
</dbReference>
<dbReference type="InterPro" id="IPR001173">
    <property type="entry name" value="Glyco_trans_2-like"/>
</dbReference>
<evidence type="ECO:0000256" key="1">
    <source>
        <dbReference type="ARBA" id="ARBA00022676"/>
    </source>
</evidence>
<evidence type="ECO:0000313" key="5">
    <source>
        <dbReference type="Proteomes" id="UP000638836"/>
    </source>
</evidence>
<keyword evidence="5" id="KW-1185">Reference proteome</keyword>
<evidence type="ECO:0000313" key="4">
    <source>
        <dbReference type="EMBL" id="MBC9826112.1"/>
    </source>
</evidence>
<protein>
    <submittedName>
        <fullName evidence="4">Glycosyltransferase</fullName>
    </submittedName>
</protein>
<dbReference type="EMBL" id="WNJQ01000010">
    <property type="protein sequence ID" value="MBC9826112.1"/>
    <property type="molecule type" value="Genomic_DNA"/>
</dbReference>
<dbReference type="PANTHER" id="PTHR22916">
    <property type="entry name" value="GLYCOSYLTRANSFERASE"/>
    <property type="match status" value="1"/>
</dbReference>
<dbReference type="InterPro" id="IPR029044">
    <property type="entry name" value="Nucleotide-diphossugar_trans"/>
</dbReference>
<name>A0ABR7TDQ1_9LACT</name>
<dbReference type="RefSeq" id="WP_023177051.1">
    <property type="nucleotide sequence ID" value="NZ_WNJQ01000010.1"/>
</dbReference>
<keyword evidence="1" id="KW-0328">Glycosyltransferase</keyword>
<reference evidence="4 5" key="1">
    <citation type="journal article" date="2020" name="Microorganisms">
        <title>New Insight into Antimicrobial Compounds from Food and Marine-Sourced Carnobacterium Species through Phenotype and Genome Analyses.</title>
        <authorList>
            <person name="Begrem S."/>
            <person name="Ivaniuk F."/>
            <person name="Gigout-Chevalier F."/>
            <person name="Kolypczuk L."/>
            <person name="Bonnetot S."/>
            <person name="Leroi F."/>
            <person name="Grovel O."/>
            <person name="Delbarre-Ladrat C."/>
            <person name="Passerini D."/>
        </authorList>
    </citation>
    <scope>NUCLEOTIDE SEQUENCE [LARGE SCALE GENOMIC DNA]</scope>
    <source>
        <strain evidence="4 5">MIP2551</strain>
    </source>
</reference>
<feature type="domain" description="Glycosyltransferase 2-like" evidence="3">
    <location>
        <begin position="4"/>
        <end position="157"/>
    </location>
</feature>
<dbReference type="Pfam" id="PF00535">
    <property type="entry name" value="Glycos_transf_2"/>
    <property type="match status" value="1"/>
</dbReference>
<comment type="caution">
    <text evidence="4">The sequence shown here is derived from an EMBL/GenBank/DDBJ whole genome shotgun (WGS) entry which is preliminary data.</text>
</comment>
<accession>A0ABR7TDQ1</accession>
<evidence type="ECO:0000256" key="2">
    <source>
        <dbReference type="ARBA" id="ARBA00022679"/>
    </source>
</evidence>
<keyword evidence="2" id="KW-0808">Transferase</keyword>
<dbReference type="CDD" id="cd00761">
    <property type="entry name" value="Glyco_tranf_GTA_type"/>
    <property type="match status" value="1"/>
</dbReference>
<organism evidence="4 5">
    <name type="scientific">Carnobacterium inhibens</name>
    <dbReference type="NCBI Taxonomy" id="147709"/>
    <lineage>
        <taxon>Bacteria</taxon>
        <taxon>Bacillati</taxon>
        <taxon>Bacillota</taxon>
        <taxon>Bacilli</taxon>
        <taxon>Lactobacillales</taxon>
        <taxon>Carnobacteriaceae</taxon>
        <taxon>Carnobacterium</taxon>
    </lineage>
</organism>
<sequence length="335" mass="38971">MLLSVIMPVYNANETIGDAVKSVLQQSFADFELILVNDGSTDSSAEICDLLVKTDQRVKVVHQKNQGIAVARNQGMKAASGKFYAFIDSDDRFDRETFLNFYEASIQHSDMTMYVMNFDKVYGKFNVPKIRNKDRVITNNKEMIQLVFTSSNVAFYTWNKIYHNSLFRDIQFPEGKFFEDIVTTYKLAKISKKTVISNRIGYHYIRRSNTTVSSSFSPDYYDIVTECERLYALIKVDFPELQHLGLQKFLESIISAGYKLSQASESIIVEEFQNRLREDIQIYQEDIDEDKKVPLYYKVGVKLIQSDIVRYKDYYKKNIKLFITGKQSESKDEYL</sequence>
<proteinExistence type="predicted"/>